<dbReference type="InterPro" id="IPR011856">
    <property type="entry name" value="tRNA_endonuc-like_dom_sf"/>
</dbReference>
<dbReference type="EMBL" id="CP000678">
    <property type="protein sequence ID" value="ABQ87946.1"/>
    <property type="molecule type" value="Genomic_DNA"/>
</dbReference>
<dbReference type="Pfam" id="PF18899">
    <property type="entry name" value="DUF5655"/>
    <property type="match status" value="1"/>
</dbReference>
<dbReference type="PATRIC" id="fig|420247.28.peg.1730"/>
<dbReference type="KEGG" id="msi:Msm_1741"/>
<sequence length="304" mass="36005">MPLYQIDANNLKPIKKTEFKYERDLQKLTENNMEEVFNLKFVASEFQLDNLRIDTLAFNEETNSFVIIEYKKSKNYSVIDQGYSYLSLLLNNKAEFVLKYNQKFNTNYGKEDIDFTQSKIMFIAPNYTTYQLKSIEFNDLAFELWKVTKYSNNTVLYDKLNISENKASIKEVKTTNKKEDVNKEIIKYTEEMCFNNKPDNIKELYENLKERILNEFEDIEIVTTKLYIVFKTSNKIIISIEAFKGQLKGWINLKNTKLIDPFNKTRDVSNIGHHGIGDYEMKIANDEDIDYFISLFKQAYKEKL</sequence>
<dbReference type="GO" id="GO:0003676">
    <property type="term" value="F:nucleic acid binding"/>
    <property type="evidence" value="ECO:0007669"/>
    <property type="project" value="InterPro"/>
</dbReference>
<accession>A5UP18</accession>
<dbReference type="EnsemblBacteria" id="ABQ87946">
    <property type="protein sequence ID" value="ABQ87946"/>
    <property type="gene ID" value="Msm_1741"/>
</dbReference>
<organism evidence="2 3">
    <name type="scientific">Methanobrevibacter smithii (strain ATCC 35061 / DSM 861 / OCM 144 / PS)</name>
    <dbReference type="NCBI Taxonomy" id="420247"/>
    <lineage>
        <taxon>Archaea</taxon>
        <taxon>Methanobacteriati</taxon>
        <taxon>Methanobacteriota</taxon>
        <taxon>Methanomada group</taxon>
        <taxon>Methanobacteria</taxon>
        <taxon>Methanobacteriales</taxon>
        <taxon>Methanobacteriaceae</taxon>
        <taxon>Methanobrevibacter</taxon>
    </lineage>
</organism>
<gene>
    <name evidence="2" type="ordered locus">Msm_1741</name>
</gene>
<dbReference type="eggNOG" id="arCOG09558">
    <property type="taxonomic scope" value="Archaea"/>
</dbReference>
<keyword evidence="3" id="KW-1185">Reference proteome</keyword>
<evidence type="ECO:0000313" key="3">
    <source>
        <dbReference type="Proteomes" id="UP000001992"/>
    </source>
</evidence>
<evidence type="ECO:0000259" key="1">
    <source>
        <dbReference type="Pfam" id="PF18899"/>
    </source>
</evidence>
<protein>
    <recommendedName>
        <fullName evidence="1">DUF5655 domain-containing protein</fullName>
    </recommendedName>
</protein>
<dbReference type="HOGENOM" id="CLU_080101_0_0_2"/>
<dbReference type="RefSeq" id="WP_011954739.1">
    <property type="nucleotide sequence ID" value="NC_009515.1"/>
</dbReference>
<reference evidence="2 3" key="1">
    <citation type="journal article" date="2007" name="Proc. Natl. Acad. Sci. U.S.A.">
        <title>Genomic and metabolic adaptations of Methanobrevibacter smithii to the human gut.</title>
        <authorList>
            <person name="Samuel B.S."/>
            <person name="Hansen E.E."/>
            <person name="Manchester J.K."/>
            <person name="Coutinho P.M."/>
            <person name="Henrissat B."/>
            <person name="Fulton R."/>
            <person name="Latreille P."/>
            <person name="Kim K."/>
            <person name="Wilson R.K."/>
            <person name="Gordon J.I."/>
        </authorList>
    </citation>
    <scope>NUCLEOTIDE SEQUENCE [LARGE SCALE GENOMIC DNA]</scope>
    <source>
        <strain evidence="3">ATCC 35061 / DSM 861 / OCM 144 / PS</strain>
    </source>
</reference>
<evidence type="ECO:0000313" key="2">
    <source>
        <dbReference type="EMBL" id="ABQ87946.1"/>
    </source>
</evidence>
<dbReference type="GeneID" id="78818383"/>
<dbReference type="AlphaFoldDB" id="A5UP18"/>
<dbReference type="Proteomes" id="UP000001992">
    <property type="component" value="Chromosome"/>
</dbReference>
<dbReference type="BioCyc" id="MSMI420247:GHWZ-1783-MONOMER"/>
<feature type="domain" description="DUF5655" evidence="1">
    <location>
        <begin position="193"/>
        <end position="301"/>
    </location>
</feature>
<name>A5UP18_METS3</name>
<proteinExistence type="predicted"/>
<dbReference type="InterPro" id="IPR043714">
    <property type="entry name" value="DUF5655"/>
</dbReference>
<dbReference type="Gene3D" id="3.40.1350.10">
    <property type="match status" value="1"/>
</dbReference>